<dbReference type="Proteomes" id="UP001162162">
    <property type="component" value="Unassembled WGS sequence"/>
</dbReference>
<name>A0AAV8YU42_9CUCU</name>
<sequence>MVCKLAILLCGFFIFANVHGLNSDIDGPSVRNDAEKLLKELEEAVDKAMAQAQQALDDAAIKVNETAASIQASAVSEMQSTEQNLQEEIDALKKKAADAGVNIDECLEGNEDQLVNLPNTLSDDMIHCVSDRIIEGIKYAQDALNKVQEIVNEVENIRQEIKDCGSGLKAVKCLAKLAIKIEEDVTSLPTKIEADVAATVLLITQLEDRIKECASSKVDECESQGEKIVENVSVCVATKIIT</sequence>
<reference evidence="3" key="1">
    <citation type="journal article" date="2023" name="Insect Mol. Biol.">
        <title>Genome sequencing provides insights into the evolution of gene families encoding plant cell wall-degrading enzymes in longhorned beetles.</title>
        <authorList>
            <person name="Shin N.R."/>
            <person name="Okamura Y."/>
            <person name="Kirsch R."/>
            <person name="Pauchet Y."/>
        </authorList>
    </citation>
    <scope>NUCLEOTIDE SEQUENCE</scope>
    <source>
        <strain evidence="3">AMC_N1</strain>
    </source>
</reference>
<comment type="caution">
    <text evidence="3">The sequence shown here is derived from an EMBL/GenBank/DDBJ whole genome shotgun (WGS) entry which is preliminary data.</text>
</comment>
<feature type="chain" id="PRO_5043933774" evidence="2">
    <location>
        <begin position="21"/>
        <end position="242"/>
    </location>
</feature>
<keyword evidence="4" id="KW-1185">Reference proteome</keyword>
<evidence type="ECO:0000256" key="2">
    <source>
        <dbReference type="SAM" id="SignalP"/>
    </source>
</evidence>
<accession>A0AAV8YU42</accession>
<evidence type="ECO:0000313" key="3">
    <source>
        <dbReference type="EMBL" id="KAJ8955027.1"/>
    </source>
</evidence>
<keyword evidence="2" id="KW-0732">Signal</keyword>
<organism evidence="3 4">
    <name type="scientific">Aromia moschata</name>
    <dbReference type="NCBI Taxonomy" id="1265417"/>
    <lineage>
        <taxon>Eukaryota</taxon>
        <taxon>Metazoa</taxon>
        <taxon>Ecdysozoa</taxon>
        <taxon>Arthropoda</taxon>
        <taxon>Hexapoda</taxon>
        <taxon>Insecta</taxon>
        <taxon>Pterygota</taxon>
        <taxon>Neoptera</taxon>
        <taxon>Endopterygota</taxon>
        <taxon>Coleoptera</taxon>
        <taxon>Polyphaga</taxon>
        <taxon>Cucujiformia</taxon>
        <taxon>Chrysomeloidea</taxon>
        <taxon>Cerambycidae</taxon>
        <taxon>Cerambycinae</taxon>
        <taxon>Callichromatini</taxon>
        <taxon>Aromia</taxon>
    </lineage>
</organism>
<evidence type="ECO:0000313" key="4">
    <source>
        <dbReference type="Proteomes" id="UP001162162"/>
    </source>
</evidence>
<proteinExistence type="predicted"/>
<feature type="signal peptide" evidence="2">
    <location>
        <begin position="1"/>
        <end position="20"/>
    </location>
</feature>
<protein>
    <submittedName>
        <fullName evidence="3">Uncharacterized protein</fullName>
    </submittedName>
</protein>
<gene>
    <name evidence="3" type="ORF">NQ318_000459</name>
</gene>
<evidence type="ECO:0000256" key="1">
    <source>
        <dbReference type="SAM" id="Coils"/>
    </source>
</evidence>
<feature type="coiled-coil region" evidence="1">
    <location>
        <begin position="31"/>
        <end position="102"/>
    </location>
</feature>
<dbReference type="EMBL" id="JAPWTK010000041">
    <property type="protein sequence ID" value="KAJ8955027.1"/>
    <property type="molecule type" value="Genomic_DNA"/>
</dbReference>
<keyword evidence="1" id="KW-0175">Coiled coil</keyword>
<dbReference type="AlphaFoldDB" id="A0AAV8YU42"/>